<dbReference type="SMART" id="SM00387">
    <property type="entry name" value="HATPase_c"/>
    <property type="match status" value="1"/>
</dbReference>
<evidence type="ECO:0000256" key="8">
    <source>
        <dbReference type="SAM" id="Phobius"/>
    </source>
</evidence>
<evidence type="ECO:0000256" key="3">
    <source>
        <dbReference type="ARBA" id="ARBA00012438"/>
    </source>
</evidence>
<dbReference type="CDD" id="cd06225">
    <property type="entry name" value="HAMP"/>
    <property type="match status" value="1"/>
</dbReference>
<evidence type="ECO:0000256" key="4">
    <source>
        <dbReference type="ARBA" id="ARBA00022553"/>
    </source>
</evidence>
<proteinExistence type="predicted"/>
<dbReference type="PANTHER" id="PTHR34220:SF7">
    <property type="entry name" value="SENSOR HISTIDINE KINASE YPDA"/>
    <property type="match status" value="1"/>
</dbReference>
<evidence type="ECO:0000256" key="1">
    <source>
        <dbReference type="ARBA" id="ARBA00000085"/>
    </source>
</evidence>
<keyword evidence="7" id="KW-0902">Two-component regulatory system</keyword>
<dbReference type="Proteomes" id="UP001519289">
    <property type="component" value="Unassembled WGS sequence"/>
</dbReference>
<keyword evidence="6 11" id="KW-0418">Kinase</keyword>
<reference evidence="11 12" key="1">
    <citation type="submission" date="2021-03" db="EMBL/GenBank/DDBJ databases">
        <title>Genomic Encyclopedia of Type Strains, Phase IV (KMG-IV): sequencing the most valuable type-strain genomes for metagenomic binning, comparative biology and taxonomic classification.</title>
        <authorList>
            <person name="Goeker M."/>
        </authorList>
    </citation>
    <scope>NUCLEOTIDE SEQUENCE [LARGE SCALE GENOMIC DNA]</scope>
    <source>
        <strain evidence="11 12">DSM 27138</strain>
    </source>
</reference>
<dbReference type="SUPFAM" id="SSF55874">
    <property type="entry name" value="ATPase domain of HSP90 chaperone/DNA topoisomerase II/histidine kinase"/>
    <property type="match status" value="1"/>
</dbReference>
<feature type="transmembrane region" description="Helical" evidence="8">
    <location>
        <begin position="181"/>
        <end position="201"/>
    </location>
</feature>
<accession>A0ABS4JXM7</accession>
<keyword evidence="12" id="KW-1185">Reference proteome</keyword>
<comment type="caution">
    <text evidence="11">The sequence shown here is derived from an EMBL/GenBank/DDBJ whole genome shotgun (WGS) entry which is preliminary data.</text>
</comment>
<evidence type="ECO:0000256" key="5">
    <source>
        <dbReference type="ARBA" id="ARBA00022679"/>
    </source>
</evidence>
<dbReference type="PANTHER" id="PTHR34220">
    <property type="entry name" value="SENSOR HISTIDINE KINASE YPDA"/>
    <property type="match status" value="1"/>
</dbReference>
<evidence type="ECO:0000259" key="9">
    <source>
        <dbReference type="PROSITE" id="PS50109"/>
    </source>
</evidence>
<evidence type="ECO:0000313" key="12">
    <source>
        <dbReference type="Proteomes" id="UP001519289"/>
    </source>
</evidence>
<gene>
    <name evidence="11" type="ORF">J2Z79_003093</name>
</gene>
<protein>
    <recommendedName>
        <fullName evidence="3">histidine kinase</fullName>
        <ecNumber evidence="3">2.7.13.3</ecNumber>
    </recommendedName>
</protein>
<dbReference type="InterPro" id="IPR004358">
    <property type="entry name" value="Sig_transdc_His_kin-like_C"/>
</dbReference>
<dbReference type="RefSeq" id="WP_209467755.1">
    <property type="nucleotide sequence ID" value="NZ_JAGGLG010000032.1"/>
</dbReference>
<dbReference type="InterPro" id="IPR005467">
    <property type="entry name" value="His_kinase_dom"/>
</dbReference>
<keyword evidence="5" id="KW-0808">Transferase</keyword>
<dbReference type="Pfam" id="PF00672">
    <property type="entry name" value="HAMP"/>
    <property type="match status" value="1"/>
</dbReference>
<keyword evidence="8" id="KW-1133">Transmembrane helix</keyword>
<evidence type="ECO:0000259" key="10">
    <source>
        <dbReference type="PROSITE" id="PS50885"/>
    </source>
</evidence>
<evidence type="ECO:0000256" key="2">
    <source>
        <dbReference type="ARBA" id="ARBA00004370"/>
    </source>
</evidence>
<name>A0ABS4JXM7_9FIRM</name>
<dbReference type="PROSITE" id="PS50885">
    <property type="entry name" value="HAMP"/>
    <property type="match status" value="1"/>
</dbReference>
<dbReference type="PRINTS" id="PR00344">
    <property type="entry name" value="BCTRLSENSOR"/>
</dbReference>
<dbReference type="InterPro" id="IPR036890">
    <property type="entry name" value="HATPase_C_sf"/>
</dbReference>
<sequence>MRLNTVQGRLTATMMLIVVLLSAFALQMFTHSRATAQMYQERLSDLVRVAELTQAVDEAAGTLGQLATGPSADQTEARFRELRTTIYRLRRELPTTTVSPGGARLMADLDNMTDSFLVEAGAAIYAFRAANLDRYYEHDREAATIARYVRETADRLLSAELEAFRQVYPEVLTRDRLLQNLALGVLAAVIALVVAAAWSFARSVTDPLQALAGAARRIAGGDLTGPAVPVGTDEEIRVVGQAFNQMQESLRRHMAELASKAELERRLRHEEMENLQTQSLLREAELRALQSQVNPHFLFNTLNMVAKTALIEGADRTCGLLETVADLLRYSLRAPDRPVTLAEEVAQVRRYMTIQQERFRERIRFTCEVDESALALTIPCLMVQPLVENAVLHGIGSREHGGTVALAVKRAGDRVQVSVADDGVGIPEDRLQALMEGTAEIHALGHSTGLGIYNVRRRLDLFYRGEAGFQIESAPGRGTRCLIELPYRQEWLPAGASEERHGGENHAHPGG</sequence>
<feature type="transmembrane region" description="Helical" evidence="8">
    <location>
        <begin position="12"/>
        <end position="30"/>
    </location>
</feature>
<keyword evidence="8" id="KW-0812">Transmembrane</keyword>
<dbReference type="InterPro" id="IPR003660">
    <property type="entry name" value="HAMP_dom"/>
</dbReference>
<dbReference type="SUPFAM" id="SSF158472">
    <property type="entry name" value="HAMP domain-like"/>
    <property type="match status" value="1"/>
</dbReference>
<dbReference type="InterPro" id="IPR050640">
    <property type="entry name" value="Bact_2-comp_sensor_kinase"/>
</dbReference>
<dbReference type="Pfam" id="PF02518">
    <property type="entry name" value="HATPase_c"/>
    <property type="match status" value="1"/>
</dbReference>
<dbReference type="InterPro" id="IPR003594">
    <property type="entry name" value="HATPase_dom"/>
</dbReference>
<dbReference type="Pfam" id="PF06580">
    <property type="entry name" value="His_kinase"/>
    <property type="match status" value="1"/>
</dbReference>
<dbReference type="InterPro" id="IPR010559">
    <property type="entry name" value="Sig_transdc_His_kin_internal"/>
</dbReference>
<dbReference type="SMART" id="SM00304">
    <property type="entry name" value="HAMP"/>
    <property type="match status" value="1"/>
</dbReference>
<feature type="domain" description="Histidine kinase" evidence="9">
    <location>
        <begin position="314"/>
        <end position="489"/>
    </location>
</feature>
<organism evidence="11 12">
    <name type="scientific">Symbiobacterium terraclitae</name>
    <dbReference type="NCBI Taxonomy" id="557451"/>
    <lineage>
        <taxon>Bacteria</taxon>
        <taxon>Bacillati</taxon>
        <taxon>Bacillota</taxon>
        <taxon>Clostridia</taxon>
        <taxon>Eubacteriales</taxon>
        <taxon>Symbiobacteriaceae</taxon>
        <taxon>Symbiobacterium</taxon>
    </lineage>
</organism>
<dbReference type="Gene3D" id="6.10.340.10">
    <property type="match status" value="1"/>
</dbReference>
<dbReference type="EC" id="2.7.13.3" evidence="3"/>
<comment type="subcellular location">
    <subcellularLocation>
        <location evidence="2">Membrane</location>
    </subcellularLocation>
</comment>
<evidence type="ECO:0000256" key="6">
    <source>
        <dbReference type="ARBA" id="ARBA00022777"/>
    </source>
</evidence>
<dbReference type="EMBL" id="JAGGLG010000032">
    <property type="protein sequence ID" value="MBP2019651.1"/>
    <property type="molecule type" value="Genomic_DNA"/>
</dbReference>
<dbReference type="GO" id="GO:0016301">
    <property type="term" value="F:kinase activity"/>
    <property type="evidence" value="ECO:0007669"/>
    <property type="project" value="UniProtKB-KW"/>
</dbReference>
<keyword evidence="4" id="KW-0597">Phosphoprotein</keyword>
<feature type="domain" description="HAMP" evidence="10">
    <location>
        <begin position="202"/>
        <end position="255"/>
    </location>
</feature>
<evidence type="ECO:0000256" key="7">
    <source>
        <dbReference type="ARBA" id="ARBA00023012"/>
    </source>
</evidence>
<dbReference type="PROSITE" id="PS50109">
    <property type="entry name" value="HIS_KIN"/>
    <property type="match status" value="1"/>
</dbReference>
<keyword evidence="8" id="KW-0472">Membrane</keyword>
<evidence type="ECO:0000313" key="11">
    <source>
        <dbReference type="EMBL" id="MBP2019651.1"/>
    </source>
</evidence>
<dbReference type="Gene3D" id="3.30.565.10">
    <property type="entry name" value="Histidine kinase-like ATPase, C-terminal domain"/>
    <property type="match status" value="1"/>
</dbReference>
<comment type="catalytic activity">
    <reaction evidence="1">
        <text>ATP + protein L-histidine = ADP + protein N-phospho-L-histidine.</text>
        <dbReference type="EC" id="2.7.13.3"/>
    </reaction>
</comment>